<dbReference type="Proteomes" id="UP001230951">
    <property type="component" value="Unassembled WGS sequence"/>
</dbReference>
<dbReference type="EMBL" id="JAUSRG010000006">
    <property type="protein sequence ID" value="MDP9905593.1"/>
    <property type="molecule type" value="Genomic_DNA"/>
</dbReference>
<name>A0AAW8DG90_9MICC</name>
<protein>
    <recommendedName>
        <fullName evidence="5">ABC transporter ATP-binding protein</fullName>
    </recommendedName>
</protein>
<dbReference type="AlphaFoldDB" id="A0AAW8DG90"/>
<comment type="caution">
    <text evidence="1">The sequence shown here is derived from an EMBL/GenBank/DDBJ whole genome shotgun (WGS) entry which is preliminary data.</text>
</comment>
<sequence length="33" mass="3607">MTAGGAAVEPLVHIKDFRMDFGDTKVIKDLSLM</sequence>
<gene>
    <name evidence="1" type="ORF">J2S90_002564</name>
    <name evidence="2" type="ORF">J2S93_000074</name>
</gene>
<reference evidence="1 3" key="1">
    <citation type="submission" date="2023-07" db="EMBL/GenBank/DDBJ databases">
        <title>Sorghum-associated microbial communities from plants grown in Nebraska, USA.</title>
        <authorList>
            <person name="Schachtman D."/>
        </authorList>
    </citation>
    <scope>NUCLEOTIDE SEQUENCE</scope>
    <source>
        <strain evidence="1">DS1006</strain>
        <strain evidence="2 3">DS1016</strain>
    </source>
</reference>
<evidence type="ECO:0000313" key="4">
    <source>
        <dbReference type="Proteomes" id="UP001242995"/>
    </source>
</evidence>
<dbReference type="Proteomes" id="UP001242995">
    <property type="component" value="Unassembled WGS sequence"/>
</dbReference>
<evidence type="ECO:0008006" key="5">
    <source>
        <dbReference type="Google" id="ProtNLM"/>
    </source>
</evidence>
<evidence type="ECO:0000313" key="2">
    <source>
        <dbReference type="EMBL" id="MDQ0178667.1"/>
    </source>
</evidence>
<keyword evidence="3" id="KW-1185">Reference proteome</keyword>
<evidence type="ECO:0000313" key="3">
    <source>
        <dbReference type="Proteomes" id="UP001230951"/>
    </source>
</evidence>
<dbReference type="EMBL" id="JAUSTF010000001">
    <property type="protein sequence ID" value="MDQ0178667.1"/>
    <property type="molecule type" value="Genomic_DNA"/>
</dbReference>
<organism evidence="1 4">
    <name type="scientific">Arthrobacter bambusae</name>
    <dbReference type="NCBI Taxonomy" id="1338426"/>
    <lineage>
        <taxon>Bacteria</taxon>
        <taxon>Bacillati</taxon>
        <taxon>Actinomycetota</taxon>
        <taxon>Actinomycetes</taxon>
        <taxon>Micrococcales</taxon>
        <taxon>Micrococcaceae</taxon>
        <taxon>Arthrobacter</taxon>
    </lineage>
</organism>
<accession>A0AAW8DG90</accession>
<evidence type="ECO:0000313" key="1">
    <source>
        <dbReference type="EMBL" id="MDP9905593.1"/>
    </source>
</evidence>
<proteinExistence type="predicted"/>